<organism evidence="2 3">
    <name type="scientific">Anoxybacillus flavithermus</name>
    <dbReference type="NCBI Taxonomy" id="33934"/>
    <lineage>
        <taxon>Bacteria</taxon>
        <taxon>Bacillati</taxon>
        <taxon>Bacillota</taxon>
        <taxon>Bacilli</taxon>
        <taxon>Bacillales</taxon>
        <taxon>Anoxybacillaceae</taxon>
        <taxon>Anoxybacillus</taxon>
    </lineage>
</organism>
<keyword evidence="1" id="KW-1133">Transmembrane helix</keyword>
<dbReference type="AlphaFoldDB" id="A0AAX2A048"/>
<sequence>MKRGKGAIGLDEQKQNWLGKARDYKAYSLVLFAVSAFLYIGTLIPEAIDATKRPLVIGGVFVLMLASIIFSHRANTYLRKLDNEQ</sequence>
<gene>
    <name evidence="2" type="ORF">EA138_07915</name>
</gene>
<evidence type="ECO:0000256" key="1">
    <source>
        <dbReference type="SAM" id="Phobius"/>
    </source>
</evidence>
<name>A0AAX2A048_9BACL</name>
<dbReference type="RefSeq" id="WP_004889346.1">
    <property type="nucleotide sequence ID" value="NZ_JABJVK010000034.1"/>
</dbReference>
<dbReference type="InterPro" id="IPR025418">
    <property type="entry name" value="YrhC-like"/>
</dbReference>
<keyword evidence="1" id="KW-0472">Membrane</keyword>
<reference evidence="2 3" key="1">
    <citation type="submission" date="2019-01" db="EMBL/GenBank/DDBJ databases">
        <title>Anoxybacillus flavithermus in powdered infant formula.</title>
        <authorList>
            <person name="Rhee M.S."/>
            <person name="Choi I.-G."/>
            <person name="Cho T.J."/>
            <person name="Park B."/>
        </authorList>
    </citation>
    <scope>NUCLEOTIDE SEQUENCE [LARGE SCALE GENOMIC DNA]</scope>
    <source>
        <strain evidence="2 3">FHS-PPAM212</strain>
    </source>
</reference>
<feature type="transmembrane region" description="Helical" evidence="1">
    <location>
        <begin position="54"/>
        <end position="71"/>
    </location>
</feature>
<dbReference type="EMBL" id="SBBW01000025">
    <property type="protein sequence ID" value="RWU13381.1"/>
    <property type="molecule type" value="Genomic_DNA"/>
</dbReference>
<evidence type="ECO:0008006" key="4">
    <source>
        <dbReference type="Google" id="ProtNLM"/>
    </source>
</evidence>
<evidence type="ECO:0000313" key="2">
    <source>
        <dbReference type="EMBL" id="RWU13381.1"/>
    </source>
</evidence>
<feature type="transmembrane region" description="Helical" evidence="1">
    <location>
        <begin position="26"/>
        <end position="48"/>
    </location>
</feature>
<dbReference type="Proteomes" id="UP000286434">
    <property type="component" value="Unassembled WGS sequence"/>
</dbReference>
<evidence type="ECO:0000313" key="3">
    <source>
        <dbReference type="Proteomes" id="UP000286434"/>
    </source>
</evidence>
<proteinExistence type="predicted"/>
<dbReference type="Pfam" id="PF14143">
    <property type="entry name" value="YrhC"/>
    <property type="match status" value="1"/>
</dbReference>
<accession>A0AAX2A048</accession>
<protein>
    <recommendedName>
        <fullName evidence="4">YrhC-like protein</fullName>
    </recommendedName>
</protein>
<keyword evidence="1" id="KW-0812">Transmembrane</keyword>
<comment type="caution">
    <text evidence="2">The sequence shown here is derived from an EMBL/GenBank/DDBJ whole genome shotgun (WGS) entry which is preliminary data.</text>
</comment>